<dbReference type="Proteomes" id="UP000299102">
    <property type="component" value="Unassembled WGS sequence"/>
</dbReference>
<evidence type="ECO:0008006" key="3">
    <source>
        <dbReference type="Google" id="ProtNLM"/>
    </source>
</evidence>
<comment type="caution">
    <text evidence="1">The sequence shown here is derived from an EMBL/GenBank/DDBJ whole genome shotgun (WGS) entry which is preliminary data.</text>
</comment>
<keyword evidence="2" id="KW-1185">Reference proteome</keyword>
<protein>
    <recommendedName>
        <fullName evidence="3">Reverse transcriptase Ty1/copia-type domain-containing protein</fullName>
    </recommendedName>
</protein>
<proteinExistence type="predicted"/>
<organism evidence="1 2">
    <name type="scientific">Eumeta variegata</name>
    <name type="common">Bagworm moth</name>
    <name type="synonym">Eumeta japonica</name>
    <dbReference type="NCBI Taxonomy" id="151549"/>
    <lineage>
        <taxon>Eukaryota</taxon>
        <taxon>Metazoa</taxon>
        <taxon>Ecdysozoa</taxon>
        <taxon>Arthropoda</taxon>
        <taxon>Hexapoda</taxon>
        <taxon>Insecta</taxon>
        <taxon>Pterygota</taxon>
        <taxon>Neoptera</taxon>
        <taxon>Endopterygota</taxon>
        <taxon>Lepidoptera</taxon>
        <taxon>Glossata</taxon>
        <taxon>Ditrysia</taxon>
        <taxon>Tineoidea</taxon>
        <taxon>Psychidae</taxon>
        <taxon>Oiketicinae</taxon>
        <taxon>Eumeta</taxon>
    </lineage>
</organism>
<dbReference type="EMBL" id="BGZK01000472">
    <property type="protein sequence ID" value="GBP45808.1"/>
    <property type="molecule type" value="Genomic_DNA"/>
</dbReference>
<sequence>MRYQELVNELYNKMGLHIKKGENNEARYKARLCARGFTQIKDVDYQEIFSPTTSRHFITGNGDAFKQIRFCIDYLSNKPCNGSPRAQSSKWADVSTSFVCCDSRPTIQKVGSSDFRNTEIRYLPADTPRGFWITKDPYYNPNSSIVQTSMAKPAAPVAWTCNKLLPPSLLSSRFIRFRRGMMPTWTFVHVHVFVHGPFPPAACNDNITDDDEDDDSN</sequence>
<evidence type="ECO:0000313" key="2">
    <source>
        <dbReference type="Proteomes" id="UP000299102"/>
    </source>
</evidence>
<dbReference type="OrthoDB" id="413361at2759"/>
<name>A0A4C1W3B9_EUMVA</name>
<dbReference type="AlphaFoldDB" id="A0A4C1W3B9"/>
<gene>
    <name evidence="1" type="ORF">EVAR_27515_1</name>
</gene>
<evidence type="ECO:0000313" key="1">
    <source>
        <dbReference type="EMBL" id="GBP45808.1"/>
    </source>
</evidence>
<reference evidence="1 2" key="1">
    <citation type="journal article" date="2019" name="Commun. Biol.">
        <title>The bagworm genome reveals a unique fibroin gene that provides high tensile strength.</title>
        <authorList>
            <person name="Kono N."/>
            <person name="Nakamura H."/>
            <person name="Ohtoshi R."/>
            <person name="Tomita M."/>
            <person name="Numata K."/>
            <person name="Arakawa K."/>
        </authorList>
    </citation>
    <scope>NUCLEOTIDE SEQUENCE [LARGE SCALE GENOMIC DNA]</scope>
</reference>
<accession>A0A4C1W3B9</accession>